<feature type="compositionally biased region" description="Basic and acidic residues" evidence="1">
    <location>
        <begin position="51"/>
        <end position="66"/>
    </location>
</feature>
<dbReference type="Proteomes" id="UP000247696">
    <property type="component" value="Chromosome"/>
</dbReference>
<dbReference type="KEGG" id="cpre:Csp1_23530"/>
<dbReference type="AlphaFoldDB" id="A0A2Z3Z0I0"/>
<feature type="compositionally biased region" description="Acidic residues" evidence="1">
    <location>
        <begin position="552"/>
        <end position="566"/>
    </location>
</feature>
<dbReference type="CDD" id="cd21904">
    <property type="entry name" value="TtfA-like"/>
    <property type="match status" value="1"/>
</dbReference>
<dbReference type="InterPro" id="IPR049726">
    <property type="entry name" value="TtfA-like_core"/>
</dbReference>
<dbReference type="EMBL" id="CP024988">
    <property type="protein sequence ID" value="AWT27103.1"/>
    <property type="molecule type" value="Genomic_DNA"/>
</dbReference>
<feature type="compositionally biased region" description="Gly residues" evidence="1">
    <location>
        <begin position="36"/>
        <end position="45"/>
    </location>
</feature>
<feature type="compositionally biased region" description="Basic and acidic residues" evidence="1">
    <location>
        <begin position="351"/>
        <end position="363"/>
    </location>
</feature>
<dbReference type="RefSeq" id="WP_110482141.1">
    <property type="nucleotide sequence ID" value="NZ_CP024988.1"/>
</dbReference>
<feature type="compositionally biased region" description="Low complexity" evidence="1">
    <location>
        <begin position="75"/>
        <end position="110"/>
    </location>
</feature>
<accession>A0A2Z3Z0I0</accession>
<keyword evidence="3" id="KW-1185">Reference proteome</keyword>
<organism evidence="2 3">
    <name type="scientific">Corynebacterium provencense</name>
    <dbReference type="NCBI Taxonomy" id="1737425"/>
    <lineage>
        <taxon>Bacteria</taxon>
        <taxon>Bacillati</taxon>
        <taxon>Actinomycetota</taxon>
        <taxon>Actinomycetes</taxon>
        <taxon>Mycobacteriales</taxon>
        <taxon>Corynebacteriaceae</taxon>
        <taxon>Corynebacterium</taxon>
    </lineage>
</organism>
<name>A0A2Z3Z0I0_9CORY</name>
<feature type="region of interest" description="Disordered" evidence="1">
    <location>
        <begin position="320"/>
        <end position="566"/>
    </location>
</feature>
<feature type="compositionally biased region" description="Basic residues" evidence="1">
    <location>
        <begin position="522"/>
        <end position="531"/>
    </location>
</feature>
<protein>
    <recommendedName>
        <fullName evidence="4">Secreted protein</fullName>
    </recommendedName>
</protein>
<evidence type="ECO:0008006" key="4">
    <source>
        <dbReference type="Google" id="ProtNLM"/>
    </source>
</evidence>
<feature type="region of interest" description="Disordered" evidence="1">
    <location>
        <begin position="27"/>
        <end position="134"/>
    </location>
</feature>
<gene>
    <name evidence="2" type="ORF">Csp1_23530</name>
</gene>
<evidence type="ECO:0000256" key="1">
    <source>
        <dbReference type="SAM" id="MobiDB-lite"/>
    </source>
</evidence>
<evidence type="ECO:0000313" key="2">
    <source>
        <dbReference type="EMBL" id="AWT27103.1"/>
    </source>
</evidence>
<feature type="compositionally biased region" description="Low complexity" evidence="1">
    <location>
        <begin position="394"/>
        <end position="409"/>
    </location>
</feature>
<feature type="compositionally biased region" description="Basic and acidic residues" evidence="1">
    <location>
        <begin position="429"/>
        <end position="440"/>
    </location>
</feature>
<proteinExistence type="predicted"/>
<sequence>MSYPVVALVLGLVLLISAAGLFLRASGQDHRSGKGTPPGGEGSTGFTGTAGRDRVTGQDARGADRGRPRRNPGESRPAASSPRSPGDVPSPAVPAADADVPAVPVTPGTPQRSEEVPGHGPGPTAAPTSGGLFGARRGRRNWAASHGFEYTREDAFLTVEWPVSLIRLMTPTDSGPTARDLVSGFVDGHQLHIADVAGSTVFALRRGAYSPVDVHISAVAAVPAGMRHDRALDRPPFSVYTTDVRAAARLMDVRVDTALRGLTGDVSDVAFSGAWVAVRCPRRTDPDRWDALLPHLTALGTASRVLPPLVTSATLDITVADPTRPRPASGARVAPVLPDAGHGPGEVPEEAPARPRDRADSPRPGHLRAVPDSPPQASEARTPEARTSEARTTGESPAPGAGAEGSSPELKQDLRQDLDQDAVPSAAEVEEHPTVERSAEPVEFPTRARGRILGDADLDGTWPEDVAEDGLTRIPALGEEPSPTPGPDPGDPRIIRAGTSATIFSDGPGIGAGIGDPEPRRTPRRPRRGRHRGPEARHADTGGAGTGRDDAEVYDVVDPEIIDPED</sequence>
<evidence type="ECO:0000313" key="3">
    <source>
        <dbReference type="Proteomes" id="UP000247696"/>
    </source>
</evidence>
<reference evidence="3" key="1">
    <citation type="submission" date="2017-11" db="EMBL/GenBank/DDBJ databases">
        <title>Otitis media/interna in a cat caused by the recently described species Corynebacterium provencense.</title>
        <authorList>
            <person name="Kittl S."/>
            <person name="Brodard I."/>
            <person name="Rychener L."/>
            <person name="Jores J."/>
            <person name="Roosje P."/>
            <person name="Gobeli Brawand S."/>
        </authorList>
    </citation>
    <scope>NUCLEOTIDE SEQUENCE [LARGE SCALE GENOMIC DNA]</scope>
    <source>
        <strain evidence="3">17KM38</strain>
    </source>
</reference>
<dbReference type="STRING" id="1737425.GCA_900049755_01518"/>
<dbReference type="OrthoDB" id="4391988at2"/>